<name>A0A0C9ZDP3_9AGAM</name>
<organism evidence="1 2">
    <name type="scientific">Pisolithus microcarpus 441</name>
    <dbReference type="NCBI Taxonomy" id="765257"/>
    <lineage>
        <taxon>Eukaryota</taxon>
        <taxon>Fungi</taxon>
        <taxon>Dikarya</taxon>
        <taxon>Basidiomycota</taxon>
        <taxon>Agaricomycotina</taxon>
        <taxon>Agaricomycetes</taxon>
        <taxon>Agaricomycetidae</taxon>
        <taxon>Boletales</taxon>
        <taxon>Sclerodermatineae</taxon>
        <taxon>Pisolithaceae</taxon>
        <taxon>Pisolithus</taxon>
    </lineage>
</organism>
<reference evidence="2" key="2">
    <citation type="submission" date="2015-01" db="EMBL/GenBank/DDBJ databases">
        <title>Evolutionary Origins and Diversification of the Mycorrhizal Mutualists.</title>
        <authorList>
            <consortium name="DOE Joint Genome Institute"/>
            <consortium name="Mycorrhizal Genomics Consortium"/>
            <person name="Kohler A."/>
            <person name="Kuo A."/>
            <person name="Nagy L.G."/>
            <person name="Floudas D."/>
            <person name="Copeland A."/>
            <person name="Barry K.W."/>
            <person name="Cichocki N."/>
            <person name="Veneault-Fourrey C."/>
            <person name="LaButti K."/>
            <person name="Lindquist E.A."/>
            <person name="Lipzen A."/>
            <person name="Lundell T."/>
            <person name="Morin E."/>
            <person name="Murat C."/>
            <person name="Riley R."/>
            <person name="Ohm R."/>
            <person name="Sun H."/>
            <person name="Tunlid A."/>
            <person name="Henrissat B."/>
            <person name="Grigoriev I.V."/>
            <person name="Hibbett D.S."/>
            <person name="Martin F."/>
        </authorList>
    </citation>
    <scope>NUCLEOTIDE SEQUENCE [LARGE SCALE GENOMIC DNA]</scope>
    <source>
        <strain evidence="2">441</strain>
    </source>
</reference>
<keyword evidence="2" id="KW-1185">Reference proteome</keyword>
<proteinExistence type="predicted"/>
<dbReference type="Proteomes" id="UP000054018">
    <property type="component" value="Unassembled WGS sequence"/>
</dbReference>
<dbReference type="AlphaFoldDB" id="A0A0C9ZDP3"/>
<protein>
    <submittedName>
        <fullName evidence="1">Uncharacterized protein</fullName>
    </submittedName>
</protein>
<evidence type="ECO:0000313" key="1">
    <source>
        <dbReference type="EMBL" id="KIK24029.1"/>
    </source>
</evidence>
<dbReference type="HOGENOM" id="CLU_1797226_0_0_1"/>
<gene>
    <name evidence="1" type="ORF">PISMIDRAFT_421078</name>
</gene>
<sequence>MLLIRSRRAPSDVYRVDETYGPSSILRYPAPTEFTCNRGNCILLRIFVQRYRHRGFCGDGTSSGRTRTNYPLELHGLTSLNPGNGRPGGSSSILVLVTMIFTGRSYTFAMLSDFRTTCVGTLENSYDPLDLQVCSATRLCRCHL</sequence>
<accession>A0A0C9ZDP3</accession>
<dbReference type="EMBL" id="KN833720">
    <property type="protein sequence ID" value="KIK24029.1"/>
    <property type="molecule type" value="Genomic_DNA"/>
</dbReference>
<reference evidence="1 2" key="1">
    <citation type="submission" date="2014-04" db="EMBL/GenBank/DDBJ databases">
        <authorList>
            <consortium name="DOE Joint Genome Institute"/>
            <person name="Kuo A."/>
            <person name="Kohler A."/>
            <person name="Costa M.D."/>
            <person name="Nagy L.G."/>
            <person name="Floudas D."/>
            <person name="Copeland A."/>
            <person name="Barry K.W."/>
            <person name="Cichocki N."/>
            <person name="Veneault-Fourrey C."/>
            <person name="LaButti K."/>
            <person name="Lindquist E.A."/>
            <person name="Lipzen A."/>
            <person name="Lundell T."/>
            <person name="Morin E."/>
            <person name="Murat C."/>
            <person name="Sun H."/>
            <person name="Tunlid A."/>
            <person name="Henrissat B."/>
            <person name="Grigoriev I.V."/>
            <person name="Hibbett D.S."/>
            <person name="Martin F."/>
            <person name="Nordberg H.P."/>
            <person name="Cantor M.N."/>
            <person name="Hua S.X."/>
        </authorList>
    </citation>
    <scope>NUCLEOTIDE SEQUENCE [LARGE SCALE GENOMIC DNA]</scope>
    <source>
        <strain evidence="1 2">441</strain>
    </source>
</reference>
<evidence type="ECO:0000313" key="2">
    <source>
        <dbReference type="Proteomes" id="UP000054018"/>
    </source>
</evidence>